<keyword evidence="1" id="KW-1133">Transmembrane helix</keyword>
<sequence>MLSGVALAVLSLRDPARAALFERWSGVCLMIGLCMLGVALRGAR</sequence>
<dbReference type="Proteomes" id="UP001231124">
    <property type="component" value="Unassembled WGS sequence"/>
</dbReference>
<accession>A0ABU0HY69</accession>
<feature type="transmembrane region" description="Helical" evidence="1">
    <location>
        <begin position="23"/>
        <end position="43"/>
    </location>
</feature>
<comment type="caution">
    <text evidence="2">The sequence shown here is derived from an EMBL/GenBank/DDBJ whole genome shotgun (WGS) entry which is preliminary data.</text>
</comment>
<evidence type="ECO:0000256" key="1">
    <source>
        <dbReference type="SAM" id="Phobius"/>
    </source>
</evidence>
<gene>
    <name evidence="2" type="ORF">QO012_001141</name>
</gene>
<evidence type="ECO:0000313" key="3">
    <source>
        <dbReference type="Proteomes" id="UP001231124"/>
    </source>
</evidence>
<reference evidence="2 3" key="1">
    <citation type="submission" date="2023-07" db="EMBL/GenBank/DDBJ databases">
        <title>Genomic Encyclopedia of Type Strains, Phase IV (KMG-IV): sequencing the most valuable type-strain genomes for metagenomic binning, comparative biology and taxonomic classification.</title>
        <authorList>
            <person name="Goeker M."/>
        </authorList>
    </citation>
    <scope>NUCLEOTIDE SEQUENCE [LARGE SCALE GENOMIC DNA]</scope>
    <source>
        <strain evidence="2 3">DSM 19013</strain>
    </source>
</reference>
<name>A0ABU0HY69_9HYPH</name>
<dbReference type="EMBL" id="JAUSVP010000003">
    <property type="protein sequence ID" value="MDQ0446650.1"/>
    <property type="molecule type" value="Genomic_DNA"/>
</dbReference>
<keyword evidence="1" id="KW-0472">Membrane</keyword>
<dbReference type="RefSeq" id="WP_283207237.1">
    <property type="nucleotide sequence ID" value="NZ_BPQE01000004.1"/>
</dbReference>
<organism evidence="2 3">
    <name type="scientific">Methylobacterium aerolatum</name>
    <dbReference type="NCBI Taxonomy" id="418708"/>
    <lineage>
        <taxon>Bacteria</taxon>
        <taxon>Pseudomonadati</taxon>
        <taxon>Pseudomonadota</taxon>
        <taxon>Alphaproteobacteria</taxon>
        <taxon>Hyphomicrobiales</taxon>
        <taxon>Methylobacteriaceae</taxon>
        <taxon>Methylobacterium</taxon>
    </lineage>
</organism>
<proteinExistence type="predicted"/>
<keyword evidence="3" id="KW-1185">Reference proteome</keyword>
<keyword evidence="1" id="KW-0812">Transmembrane</keyword>
<protein>
    <submittedName>
        <fullName evidence="2">Uncharacterized protein</fullName>
    </submittedName>
</protein>
<evidence type="ECO:0000313" key="2">
    <source>
        <dbReference type="EMBL" id="MDQ0446650.1"/>
    </source>
</evidence>